<keyword evidence="3" id="KW-1185">Reference proteome</keyword>
<gene>
    <name evidence="2" type="ORF">NTEN_LOCUS2372</name>
</gene>
<organism evidence="2 3">
    <name type="scientific">Nesidiocoris tenuis</name>
    <dbReference type="NCBI Taxonomy" id="355587"/>
    <lineage>
        <taxon>Eukaryota</taxon>
        <taxon>Metazoa</taxon>
        <taxon>Ecdysozoa</taxon>
        <taxon>Arthropoda</taxon>
        <taxon>Hexapoda</taxon>
        <taxon>Insecta</taxon>
        <taxon>Pterygota</taxon>
        <taxon>Neoptera</taxon>
        <taxon>Paraneoptera</taxon>
        <taxon>Hemiptera</taxon>
        <taxon>Heteroptera</taxon>
        <taxon>Panheteroptera</taxon>
        <taxon>Cimicomorpha</taxon>
        <taxon>Miridae</taxon>
        <taxon>Dicyphina</taxon>
        <taxon>Nesidiocoris</taxon>
    </lineage>
</organism>
<feature type="region of interest" description="Disordered" evidence="1">
    <location>
        <begin position="38"/>
        <end position="59"/>
    </location>
</feature>
<evidence type="ECO:0000256" key="1">
    <source>
        <dbReference type="SAM" id="MobiDB-lite"/>
    </source>
</evidence>
<evidence type="ECO:0000313" key="3">
    <source>
        <dbReference type="Proteomes" id="UP000479000"/>
    </source>
</evidence>
<feature type="compositionally biased region" description="Polar residues" evidence="1">
    <location>
        <begin position="38"/>
        <end position="49"/>
    </location>
</feature>
<proteinExistence type="predicted"/>
<dbReference type="AlphaFoldDB" id="A0A6H5G1C9"/>
<dbReference type="Proteomes" id="UP000479000">
    <property type="component" value="Unassembled WGS sequence"/>
</dbReference>
<feature type="non-terminal residue" evidence="2">
    <location>
        <position position="59"/>
    </location>
</feature>
<accession>A0A6H5G1C9</accession>
<evidence type="ECO:0000313" key="2">
    <source>
        <dbReference type="EMBL" id="CAA9995581.1"/>
    </source>
</evidence>
<sequence length="59" mass="6461">MKRAAGGLQLVRRRVVFESCNGIKASWLQASFDSKTTPLLDNRIPQSETGGRPPTASFI</sequence>
<reference evidence="2 3" key="1">
    <citation type="submission" date="2020-02" db="EMBL/GenBank/DDBJ databases">
        <authorList>
            <person name="Ferguson B K."/>
        </authorList>
    </citation>
    <scope>NUCLEOTIDE SEQUENCE [LARGE SCALE GENOMIC DNA]</scope>
</reference>
<name>A0A6H5G1C9_9HEMI</name>
<protein>
    <submittedName>
        <fullName evidence="2">Uncharacterized protein</fullName>
    </submittedName>
</protein>
<dbReference type="EMBL" id="CADCXU010003682">
    <property type="protein sequence ID" value="CAA9995581.1"/>
    <property type="molecule type" value="Genomic_DNA"/>
</dbReference>